<evidence type="ECO:0000256" key="1">
    <source>
        <dbReference type="ARBA" id="ARBA00004196"/>
    </source>
</evidence>
<protein>
    <submittedName>
        <fullName evidence="6">Redoxin domain-containing protein</fullName>
    </submittedName>
</protein>
<dbReference type="PROSITE" id="PS00194">
    <property type="entry name" value="THIOREDOXIN_1"/>
    <property type="match status" value="1"/>
</dbReference>
<sequence length="369" mass="41969">MKNFGNALLWLLLISSSVLGQKQHEQIQKYQISGKIEGLKKRKVFFKSYFHEKEIIDSVFSQDGSFRFQGKLAYPQTFTLYLSPMTDERKIVVQAGNMLVTAKAGDLEHAQIQGSSANDDMDIYQEQIKLGRKFAKGVSAVESDNTLTSTEKQRKIYGIFTKVESFYDSVTTEFVKSHPNSIVSSMVIKSRFMQANQEAKARESFEVLTDVVKKSFYGKTIQSYLFENEKVSVGKIAPEITIRDVYGNPFQLSSLQGKFVLIDFWASWCGPCRQENPNLVQMYQAFKEKDFEFVGVSIDDNTKSWTKAIETDSLEWTQVCDGNGMEGEVAKRYLISAIPTNFLLDKTGKIIAKNLRGEELKKALDHFIK</sequence>
<dbReference type="PROSITE" id="PS51352">
    <property type="entry name" value="THIOREDOXIN_2"/>
    <property type="match status" value="1"/>
</dbReference>
<dbReference type="PANTHER" id="PTHR42852">
    <property type="entry name" value="THIOL:DISULFIDE INTERCHANGE PROTEIN DSBE"/>
    <property type="match status" value="1"/>
</dbReference>
<dbReference type="SUPFAM" id="SSF52833">
    <property type="entry name" value="Thioredoxin-like"/>
    <property type="match status" value="1"/>
</dbReference>
<evidence type="ECO:0000313" key="6">
    <source>
        <dbReference type="EMBL" id="MDI9877258.1"/>
    </source>
</evidence>
<dbReference type="Pfam" id="PF14289">
    <property type="entry name" value="DUF4369"/>
    <property type="match status" value="1"/>
</dbReference>
<keyword evidence="7" id="KW-1185">Reference proteome</keyword>
<dbReference type="InterPro" id="IPR050553">
    <property type="entry name" value="Thioredoxin_ResA/DsbE_sf"/>
</dbReference>
<dbReference type="PANTHER" id="PTHR42852:SF6">
    <property type="entry name" value="THIOL:DISULFIDE INTERCHANGE PROTEIN DSBE"/>
    <property type="match status" value="1"/>
</dbReference>
<feature type="domain" description="Thioredoxin" evidence="5">
    <location>
        <begin position="231"/>
        <end position="369"/>
    </location>
</feature>
<dbReference type="Gene3D" id="3.40.30.10">
    <property type="entry name" value="Glutaredoxin"/>
    <property type="match status" value="1"/>
</dbReference>
<dbReference type="EMBL" id="JASHIE010000019">
    <property type="protein sequence ID" value="MDI9877258.1"/>
    <property type="molecule type" value="Genomic_DNA"/>
</dbReference>
<dbReference type="InterPro" id="IPR013766">
    <property type="entry name" value="Thioredoxin_domain"/>
</dbReference>
<dbReference type="RefSeq" id="WP_283383374.1">
    <property type="nucleotide sequence ID" value="NZ_JASHIE010000019.1"/>
</dbReference>
<evidence type="ECO:0000256" key="2">
    <source>
        <dbReference type="ARBA" id="ARBA00022748"/>
    </source>
</evidence>
<keyword evidence="4" id="KW-0676">Redox-active center</keyword>
<comment type="subcellular location">
    <subcellularLocation>
        <location evidence="1">Cell envelope</location>
    </subcellularLocation>
</comment>
<evidence type="ECO:0000256" key="3">
    <source>
        <dbReference type="ARBA" id="ARBA00023157"/>
    </source>
</evidence>
<dbReference type="CDD" id="cd02966">
    <property type="entry name" value="TlpA_like_family"/>
    <property type="match status" value="1"/>
</dbReference>
<organism evidence="6 7">
    <name type="scientific">Flectobacillus rivi</name>
    <dbReference type="NCBI Taxonomy" id="2984209"/>
    <lineage>
        <taxon>Bacteria</taxon>
        <taxon>Pseudomonadati</taxon>
        <taxon>Bacteroidota</taxon>
        <taxon>Cytophagia</taxon>
        <taxon>Cytophagales</taxon>
        <taxon>Flectobacillaceae</taxon>
        <taxon>Flectobacillus</taxon>
    </lineage>
</organism>
<dbReference type="InterPro" id="IPR000866">
    <property type="entry name" value="AhpC/TSA"/>
</dbReference>
<evidence type="ECO:0000256" key="4">
    <source>
        <dbReference type="ARBA" id="ARBA00023284"/>
    </source>
</evidence>
<accession>A0ABT6Z806</accession>
<evidence type="ECO:0000313" key="7">
    <source>
        <dbReference type="Proteomes" id="UP001225761"/>
    </source>
</evidence>
<gene>
    <name evidence="6" type="ORF">QM481_22145</name>
</gene>
<dbReference type="InterPro" id="IPR025380">
    <property type="entry name" value="DUF4369"/>
</dbReference>
<comment type="caution">
    <text evidence="6">The sequence shown here is derived from an EMBL/GenBank/DDBJ whole genome shotgun (WGS) entry which is preliminary data.</text>
</comment>
<name>A0ABT6Z806_9BACT</name>
<dbReference type="Pfam" id="PF00578">
    <property type="entry name" value="AhpC-TSA"/>
    <property type="match status" value="1"/>
</dbReference>
<keyword evidence="2" id="KW-0201">Cytochrome c-type biogenesis</keyword>
<dbReference type="InterPro" id="IPR017937">
    <property type="entry name" value="Thioredoxin_CS"/>
</dbReference>
<keyword evidence="3" id="KW-1015">Disulfide bond</keyword>
<reference evidence="6 7" key="1">
    <citation type="submission" date="2023-05" db="EMBL/GenBank/DDBJ databases">
        <title>Novel species of genus Flectobacillus isolated from stream in China.</title>
        <authorList>
            <person name="Lu H."/>
        </authorList>
    </citation>
    <scope>NUCLEOTIDE SEQUENCE [LARGE SCALE GENOMIC DNA]</scope>
    <source>
        <strain evidence="6 7">LFS242W</strain>
    </source>
</reference>
<dbReference type="InterPro" id="IPR036249">
    <property type="entry name" value="Thioredoxin-like_sf"/>
</dbReference>
<proteinExistence type="predicted"/>
<evidence type="ECO:0000259" key="5">
    <source>
        <dbReference type="PROSITE" id="PS51352"/>
    </source>
</evidence>
<dbReference type="Proteomes" id="UP001225761">
    <property type="component" value="Unassembled WGS sequence"/>
</dbReference>